<evidence type="ECO:0000313" key="1">
    <source>
        <dbReference type="EMBL" id="EDT03672.1"/>
    </source>
</evidence>
<comment type="caution">
    <text evidence="1">The sequence shown here is derived from an EMBL/GenBank/DDBJ whole genome shotgun (WGS) entry which is preliminary data.</text>
</comment>
<gene>
    <name evidence="1" type="ORF">BamIOP4010DRAFT_2831</name>
</gene>
<reference evidence="1 2" key="1">
    <citation type="submission" date="2008-03" db="EMBL/GenBank/DDBJ databases">
        <title>Sequencing of the draft genome and assembly of Burkholderia ambifaria IOP40-10.</title>
        <authorList>
            <consortium name="US DOE Joint Genome Institute (JGI-PGF)"/>
            <person name="Copeland A."/>
            <person name="Lucas S."/>
            <person name="Lapidus A."/>
            <person name="Glavina del Rio T."/>
            <person name="Dalin E."/>
            <person name="Tice H."/>
            <person name="Bruce D."/>
            <person name="Goodwin L."/>
            <person name="Pitluck S."/>
            <person name="Larimer F."/>
            <person name="Land M.L."/>
            <person name="Hauser L."/>
            <person name="Tiedje J."/>
            <person name="Richardson P."/>
        </authorList>
    </citation>
    <scope>NUCLEOTIDE SEQUENCE [LARGE SCALE GENOMIC DNA]</scope>
    <source>
        <strain evidence="1 2">IOP40-10</strain>
    </source>
</reference>
<sequence length="215" mass="22191">MRSSIVPAVIAQLSKRSTVRIHWRIVVSSSTFRFENCAPRVLRPAICRSASTLRSVTGTSAGVSGSAKRSTIPKVPDENFASGGIGAVRVASGNRSAFASARSVTSRSPDGSSIVRFACAGSGGLNVTVVTSSLWSSAPKVGESEPSGPRSLIASAFLREIGALNDSVSGRSGVQGAFAFSRSHEKLAANGARTAKSKRRSVSFAMPLGLATPLP</sequence>
<dbReference type="AlphaFoldDB" id="B1FFM1"/>
<evidence type="ECO:0000313" key="2">
    <source>
        <dbReference type="Proteomes" id="UP000005463"/>
    </source>
</evidence>
<dbReference type="EMBL" id="ABLC01000062">
    <property type="protein sequence ID" value="EDT03672.1"/>
    <property type="molecule type" value="Genomic_DNA"/>
</dbReference>
<organism evidence="1 2">
    <name type="scientific">Burkholderia ambifaria IOP40-10</name>
    <dbReference type="NCBI Taxonomy" id="396596"/>
    <lineage>
        <taxon>Bacteria</taxon>
        <taxon>Pseudomonadati</taxon>
        <taxon>Pseudomonadota</taxon>
        <taxon>Betaproteobacteria</taxon>
        <taxon>Burkholderiales</taxon>
        <taxon>Burkholderiaceae</taxon>
        <taxon>Burkholderia</taxon>
        <taxon>Burkholderia cepacia complex</taxon>
    </lineage>
</organism>
<protein>
    <submittedName>
        <fullName evidence="1">Uncharacterized protein</fullName>
    </submittedName>
</protein>
<dbReference type="Proteomes" id="UP000005463">
    <property type="component" value="Unassembled WGS sequence"/>
</dbReference>
<proteinExistence type="predicted"/>
<accession>B1FFM1</accession>
<name>B1FFM1_9BURK</name>